<comment type="caution">
    <text evidence="1">The sequence shown here is derived from an EMBL/GenBank/DDBJ whole genome shotgun (WGS) entry which is preliminary data.</text>
</comment>
<dbReference type="EMBL" id="VSSQ01090342">
    <property type="protein sequence ID" value="MPN36294.1"/>
    <property type="molecule type" value="Genomic_DNA"/>
</dbReference>
<dbReference type="AlphaFoldDB" id="A0A645HJI4"/>
<reference evidence="1" key="1">
    <citation type="submission" date="2019-08" db="EMBL/GenBank/DDBJ databases">
        <authorList>
            <person name="Kucharzyk K."/>
            <person name="Murdoch R.W."/>
            <person name="Higgins S."/>
            <person name="Loffler F."/>
        </authorList>
    </citation>
    <scope>NUCLEOTIDE SEQUENCE</scope>
</reference>
<sequence>MELIPEDGYDGLHQGDCGCQSRKEYQQEEDRADRPSEFHAGKYFRQRNEHQSRTCAERGTVAAGECEYGRNDHKACKESDAGIKHFNLANRTFQIIILLHIRAIGNHDSHCQRHGVEELSHSGKDRLG</sequence>
<evidence type="ECO:0000313" key="1">
    <source>
        <dbReference type="EMBL" id="MPN36294.1"/>
    </source>
</evidence>
<proteinExistence type="predicted"/>
<protein>
    <submittedName>
        <fullName evidence="1">Uncharacterized protein</fullName>
    </submittedName>
</protein>
<name>A0A645HJI4_9ZZZZ</name>
<organism evidence="1">
    <name type="scientific">bioreactor metagenome</name>
    <dbReference type="NCBI Taxonomy" id="1076179"/>
    <lineage>
        <taxon>unclassified sequences</taxon>
        <taxon>metagenomes</taxon>
        <taxon>ecological metagenomes</taxon>
    </lineage>
</organism>
<accession>A0A645HJI4</accession>
<gene>
    <name evidence="1" type="ORF">SDC9_183803</name>
</gene>